<dbReference type="SUPFAM" id="SSF55729">
    <property type="entry name" value="Acyl-CoA N-acyltransferases (Nat)"/>
    <property type="match status" value="1"/>
</dbReference>
<feature type="domain" description="BioF2-like acetyltransferase" evidence="1">
    <location>
        <begin position="160"/>
        <end position="301"/>
    </location>
</feature>
<evidence type="ECO:0000313" key="5">
    <source>
        <dbReference type="Proteomes" id="UP000281192"/>
    </source>
</evidence>
<dbReference type="Gene3D" id="3.40.630.30">
    <property type="match status" value="1"/>
</dbReference>
<sequence length="361" mass="39936">MKIDVVEALQLSPEDSARWTDLQTLQPRLDSPFLSPEWAKAVAVAQGEKGDRVKVAVIRGEDGQALAFLPARIKAGVAMPAGAPMCDYQALVSAPDVAVDPRHLLAALKAQRLDFCHMLADDETLARHGRGQADSWIVDVSAGYEAYAADRKTAGVGVLKDIDKKRRKAEREVGPCRYTPMSDSQADFDQLVAWKREQLLATGQTDLFKTDWVTKLVTDLFERRDGDFGGGLYTLHLGDELAAVHLHLRGKHTIHGWLIAHNAKFDRYSPGLLLFQDILKGMHAGSYHRLDLGTGDYRFKRELSNARQTVVFGFYGSPSPATFVRSAAWGVRQVAEALPLGRMSQLPGKAMRRIDLLRGLH</sequence>
<dbReference type="OrthoDB" id="4700839at2"/>
<dbReference type="EMBL" id="CP026100">
    <property type="protein sequence ID" value="AYV45778.1"/>
    <property type="molecule type" value="Genomic_DNA"/>
</dbReference>
<dbReference type="Proteomes" id="UP000234483">
    <property type="component" value="Unassembled WGS sequence"/>
</dbReference>
<dbReference type="RefSeq" id="WP_101713208.1">
    <property type="nucleotide sequence ID" value="NZ_CP026100.1"/>
</dbReference>
<dbReference type="Pfam" id="PF13480">
    <property type="entry name" value="Acetyltransf_6"/>
    <property type="match status" value="1"/>
</dbReference>
<gene>
    <name evidence="2" type="ORF">C1707_05665</name>
    <name evidence="3" type="ORF">CFHF_11815</name>
</gene>
<organism evidence="3 4">
    <name type="scientific">Caulobacter flavus</name>
    <dbReference type="NCBI Taxonomy" id="1679497"/>
    <lineage>
        <taxon>Bacteria</taxon>
        <taxon>Pseudomonadati</taxon>
        <taxon>Pseudomonadota</taxon>
        <taxon>Alphaproteobacteria</taxon>
        <taxon>Caulobacterales</taxon>
        <taxon>Caulobacteraceae</taxon>
        <taxon>Caulobacter</taxon>
    </lineage>
</organism>
<dbReference type="KEGG" id="cfh:C1707_05665"/>
<reference evidence="2 5" key="2">
    <citation type="submission" date="2018-01" db="EMBL/GenBank/DDBJ databases">
        <title>Complete genome sequence of Caulobacter flavus RHGG3.</title>
        <authorList>
            <person name="Yang E."/>
        </authorList>
    </citation>
    <scope>NUCLEOTIDE SEQUENCE [LARGE SCALE GENOMIC DNA]</scope>
    <source>
        <strain evidence="2 5">RHGG3</strain>
    </source>
</reference>
<dbReference type="InterPro" id="IPR016181">
    <property type="entry name" value="Acyl_CoA_acyltransferase"/>
</dbReference>
<accession>A0A2N5CTY8</accession>
<dbReference type="EMBL" id="PJRQ01000022">
    <property type="protein sequence ID" value="PLR15779.1"/>
    <property type="molecule type" value="Genomic_DNA"/>
</dbReference>
<evidence type="ECO:0000313" key="3">
    <source>
        <dbReference type="EMBL" id="PLR15779.1"/>
    </source>
</evidence>
<dbReference type="Proteomes" id="UP000281192">
    <property type="component" value="Chromosome"/>
</dbReference>
<name>A0A2N5CTY8_9CAUL</name>
<evidence type="ECO:0000313" key="2">
    <source>
        <dbReference type="EMBL" id="AYV45778.1"/>
    </source>
</evidence>
<evidence type="ECO:0000259" key="1">
    <source>
        <dbReference type="Pfam" id="PF13480"/>
    </source>
</evidence>
<evidence type="ECO:0000313" key="4">
    <source>
        <dbReference type="Proteomes" id="UP000234483"/>
    </source>
</evidence>
<dbReference type="InterPro" id="IPR038740">
    <property type="entry name" value="BioF2-like_GNAT_dom"/>
</dbReference>
<reference evidence="3 4" key="1">
    <citation type="submission" date="2017-12" db="EMBL/GenBank/DDBJ databases">
        <title>The genome sequence of Caulobacter flavus CGMCC1 15093.</title>
        <authorList>
            <person name="Gao J."/>
            <person name="Mao X."/>
            <person name="Sun J."/>
        </authorList>
    </citation>
    <scope>NUCLEOTIDE SEQUENCE [LARGE SCALE GENOMIC DNA]</scope>
    <source>
        <strain evidence="3 4">CGMCC1 15093</strain>
    </source>
</reference>
<protein>
    <submittedName>
        <fullName evidence="3">Cellulose biosynthesis protein CelD</fullName>
    </submittedName>
</protein>
<proteinExistence type="predicted"/>
<keyword evidence="5" id="KW-1185">Reference proteome</keyword>
<dbReference type="AlphaFoldDB" id="A0A2N5CTY8"/>